<evidence type="ECO:0000313" key="3">
    <source>
        <dbReference type="Proteomes" id="UP000194841"/>
    </source>
</evidence>
<dbReference type="Pfam" id="PF13145">
    <property type="entry name" value="Rotamase_2"/>
    <property type="match status" value="1"/>
</dbReference>
<sequence length="388" mass="44004">MRVLILLVGLISLPIYAVTAHFSQQEIALLTQSYQQHSPQMSTTDVHNHLLEQQFLLWQAEQSQPQLTTRLSAVGFSTEYHVKRYLIDLIQHSQVPLTQPTLSDEVLAKYNALWLIAQLGPYPANGQLSPETAETLGKVNIELGSQSLNFYHLYDSLSMQSRFKLHQGDSNYLHAEIHNELHYQQLASQINALAQHGLSLSHLTDIATAAIISPAMRAYLGVGEMMHSHSPVLEAIAKELTVAQINQFYRQNKAEFRFHSDVNASGVMFADQATALRFHHQASEHGFATARDTFKQPDIFAKYQNHLTRTDNRSNWLIQSAFNLPEQSLSPVIRTPQGQWLVIQTFDKTESYYPAQSETVRYLATKSLAKQHALARYQQAKTQWLKAL</sequence>
<organism evidence="2 3">
    <name type="scientific">Pseudoalteromonas ulvae</name>
    <dbReference type="NCBI Taxonomy" id="107327"/>
    <lineage>
        <taxon>Bacteria</taxon>
        <taxon>Pseudomonadati</taxon>
        <taxon>Pseudomonadota</taxon>
        <taxon>Gammaproteobacteria</taxon>
        <taxon>Alteromonadales</taxon>
        <taxon>Pseudoalteromonadaceae</taxon>
        <taxon>Pseudoalteromonas</taxon>
    </lineage>
</organism>
<proteinExistence type="predicted"/>
<dbReference type="OrthoDB" id="6307250at2"/>
<protein>
    <recommendedName>
        <fullName evidence="1">PpiC domain-containing protein</fullName>
    </recommendedName>
</protein>
<dbReference type="GO" id="GO:0003755">
    <property type="term" value="F:peptidyl-prolyl cis-trans isomerase activity"/>
    <property type="evidence" value="ECO:0007669"/>
    <property type="project" value="InterPro"/>
</dbReference>
<name>A0A244CMB0_PSEDV</name>
<accession>A0A244CMB0</accession>
<feature type="domain" description="PpiC" evidence="1">
    <location>
        <begin position="241"/>
        <end position="353"/>
    </location>
</feature>
<comment type="caution">
    <text evidence="2">The sequence shown here is derived from an EMBL/GenBank/DDBJ whole genome shotgun (WGS) entry which is preliminary data.</text>
</comment>
<dbReference type="Proteomes" id="UP000194841">
    <property type="component" value="Unassembled WGS sequence"/>
</dbReference>
<gene>
    <name evidence="2" type="ORF">B1199_14810</name>
</gene>
<evidence type="ECO:0000313" key="2">
    <source>
        <dbReference type="EMBL" id="OUL56646.1"/>
    </source>
</evidence>
<evidence type="ECO:0000259" key="1">
    <source>
        <dbReference type="Pfam" id="PF13145"/>
    </source>
</evidence>
<dbReference type="RefSeq" id="WP_086744901.1">
    <property type="nucleotide sequence ID" value="NZ_MWPV01000005.1"/>
</dbReference>
<reference evidence="2 3" key="1">
    <citation type="submission" date="2017-02" db="EMBL/GenBank/DDBJ databases">
        <title>Pseudoalteromonas ulvae TC14 Genome.</title>
        <authorList>
            <person name="Molmeret M."/>
        </authorList>
    </citation>
    <scope>NUCLEOTIDE SEQUENCE [LARGE SCALE GENOMIC DNA]</scope>
    <source>
        <strain evidence="2">TC14</strain>
    </source>
</reference>
<keyword evidence="3" id="KW-1185">Reference proteome</keyword>
<dbReference type="InterPro" id="IPR000297">
    <property type="entry name" value="PPIase_PpiC"/>
</dbReference>
<dbReference type="EMBL" id="MWPV01000005">
    <property type="protein sequence ID" value="OUL56646.1"/>
    <property type="molecule type" value="Genomic_DNA"/>
</dbReference>
<dbReference type="AlphaFoldDB" id="A0A244CMB0"/>